<dbReference type="InterPro" id="IPR000150">
    <property type="entry name" value="Cof"/>
</dbReference>
<dbReference type="SUPFAM" id="SSF56784">
    <property type="entry name" value="HAD-like"/>
    <property type="match status" value="1"/>
</dbReference>
<organism evidence="1 2">
    <name type="scientific">Sporosarcina psychrophila</name>
    <name type="common">Bacillus psychrophilus</name>
    <dbReference type="NCBI Taxonomy" id="1476"/>
    <lineage>
        <taxon>Bacteria</taxon>
        <taxon>Bacillati</taxon>
        <taxon>Bacillota</taxon>
        <taxon>Bacilli</taxon>
        <taxon>Bacillales</taxon>
        <taxon>Caryophanaceae</taxon>
        <taxon>Sporosarcina</taxon>
    </lineage>
</organism>
<dbReference type="Proteomes" id="UP000698173">
    <property type="component" value="Unassembled WGS sequence"/>
</dbReference>
<keyword evidence="1" id="KW-0378">Hydrolase</keyword>
<evidence type="ECO:0000313" key="1">
    <source>
        <dbReference type="EMBL" id="HJF32058.1"/>
    </source>
</evidence>
<comment type="caution">
    <text evidence="1">The sequence shown here is derived from an EMBL/GenBank/DDBJ whole genome shotgun (WGS) entry which is preliminary data.</text>
</comment>
<evidence type="ECO:0000313" key="2">
    <source>
        <dbReference type="Proteomes" id="UP000698173"/>
    </source>
</evidence>
<dbReference type="Gene3D" id="3.40.50.1000">
    <property type="entry name" value="HAD superfamily/HAD-like"/>
    <property type="match status" value="1"/>
</dbReference>
<dbReference type="InterPro" id="IPR036412">
    <property type="entry name" value="HAD-like_sf"/>
</dbReference>
<name>A0A921FYG0_SPOPS</name>
<dbReference type="PANTHER" id="PTHR10000:SF25">
    <property type="entry name" value="PHOSPHATASE YKRA-RELATED"/>
    <property type="match status" value="1"/>
</dbReference>
<dbReference type="NCBIfam" id="TIGR01484">
    <property type="entry name" value="HAD-SF-IIB"/>
    <property type="match status" value="1"/>
</dbReference>
<proteinExistence type="predicted"/>
<sequence>MTKKMIMFDIDGTLLDHEKKLPVSAKEAIKSLKEVGHEVAIATGRAPYFINDLRKELEIDSFVCFNGQYVEIEGEVIYKNPIDKELLMQLSDFSTSYDHPLVYMGADFMKSNTGSHSEIEESLRSLFIDTAQLEVDANYYNNTEIYQTLLYCKEHEESFYRSNLGSLNFIRWHEFSMDVLPLGGSKAKGIEKFIENKGFTKDQVYAFGDNLNDIEMLQYVGYGVAMGNAPEEVKKIARYVTKDVSENGIAYGLEMVGLLP</sequence>
<dbReference type="PANTHER" id="PTHR10000">
    <property type="entry name" value="PHOSPHOSERINE PHOSPHATASE"/>
    <property type="match status" value="1"/>
</dbReference>
<dbReference type="InterPro" id="IPR023214">
    <property type="entry name" value="HAD_sf"/>
</dbReference>
<protein>
    <submittedName>
        <fullName evidence="1">Cof-type HAD-IIB family hydrolase</fullName>
    </submittedName>
</protein>
<gene>
    <name evidence="1" type="ORF">K8V56_09825</name>
</gene>
<dbReference type="SFLD" id="SFLDS00003">
    <property type="entry name" value="Haloacid_Dehalogenase"/>
    <property type="match status" value="1"/>
</dbReference>
<dbReference type="SFLD" id="SFLDG01140">
    <property type="entry name" value="C2.B:_Phosphomannomutase_and_P"/>
    <property type="match status" value="1"/>
</dbReference>
<dbReference type="GO" id="GO:0016791">
    <property type="term" value="F:phosphatase activity"/>
    <property type="evidence" value="ECO:0007669"/>
    <property type="project" value="UniProtKB-ARBA"/>
</dbReference>
<dbReference type="PROSITE" id="PS01229">
    <property type="entry name" value="COF_2"/>
    <property type="match status" value="1"/>
</dbReference>
<dbReference type="InterPro" id="IPR006379">
    <property type="entry name" value="HAD-SF_hydro_IIB"/>
</dbReference>
<dbReference type="GO" id="GO:0005829">
    <property type="term" value="C:cytosol"/>
    <property type="evidence" value="ECO:0007669"/>
    <property type="project" value="TreeGrafter"/>
</dbReference>
<reference evidence="1" key="2">
    <citation type="submission" date="2021-09" db="EMBL/GenBank/DDBJ databases">
        <authorList>
            <person name="Gilroy R."/>
        </authorList>
    </citation>
    <scope>NUCLEOTIDE SEQUENCE</scope>
    <source>
        <strain evidence="1">CHK171-7178</strain>
    </source>
</reference>
<dbReference type="SFLD" id="SFLDG01144">
    <property type="entry name" value="C2.B.4:_PGP_Like"/>
    <property type="match status" value="1"/>
</dbReference>
<accession>A0A921FYG0</accession>
<dbReference type="CDD" id="cd07517">
    <property type="entry name" value="HAD_HPP"/>
    <property type="match status" value="1"/>
</dbReference>
<dbReference type="NCBIfam" id="TIGR00099">
    <property type="entry name" value="Cof-subfamily"/>
    <property type="match status" value="1"/>
</dbReference>
<dbReference type="Gene3D" id="3.30.1240.10">
    <property type="match status" value="1"/>
</dbReference>
<dbReference type="EMBL" id="DYWT01000164">
    <property type="protein sequence ID" value="HJF32058.1"/>
    <property type="molecule type" value="Genomic_DNA"/>
</dbReference>
<dbReference type="AlphaFoldDB" id="A0A921FYG0"/>
<dbReference type="Pfam" id="PF08282">
    <property type="entry name" value="Hydrolase_3"/>
    <property type="match status" value="1"/>
</dbReference>
<reference evidence="1" key="1">
    <citation type="journal article" date="2021" name="PeerJ">
        <title>Extensive microbial diversity within the chicken gut microbiome revealed by metagenomics and culture.</title>
        <authorList>
            <person name="Gilroy R."/>
            <person name="Ravi A."/>
            <person name="Getino M."/>
            <person name="Pursley I."/>
            <person name="Horton D.L."/>
            <person name="Alikhan N.F."/>
            <person name="Baker D."/>
            <person name="Gharbi K."/>
            <person name="Hall N."/>
            <person name="Watson M."/>
            <person name="Adriaenssens E.M."/>
            <person name="Foster-Nyarko E."/>
            <person name="Jarju S."/>
            <person name="Secka A."/>
            <person name="Antonio M."/>
            <person name="Oren A."/>
            <person name="Chaudhuri R.R."/>
            <person name="La Ragione R."/>
            <person name="Hildebrand F."/>
            <person name="Pallen M.J."/>
        </authorList>
    </citation>
    <scope>NUCLEOTIDE SEQUENCE</scope>
    <source>
        <strain evidence="1">CHK171-7178</strain>
    </source>
</reference>
<dbReference type="GO" id="GO:0000287">
    <property type="term" value="F:magnesium ion binding"/>
    <property type="evidence" value="ECO:0007669"/>
    <property type="project" value="TreeGrafter"/>
</dbReference>